<keyword evidence="2" id="KW-1185">Reference proteome</keyword>
<comment type="caution">
    <text evidence="1">The sequence shown here is derived from an EMBL/GenBank/DDBJ whole genome shotgun (WGS) entry which is preliminary data.</text>
</comment>
<dbReference type="Proteomes" id="UP000306319">
    <property type="component" value="Unassembled WGS sequence"/>
</dbReference>
<dbReference type="EMBL" id="SRYB01000007">
    <property type="protein sequence ID" value="TGY79320.1"/>
    <property type="molecule type" value="Genomic_DNA"/>
</dbReference>
<evidence type="ECO:0000313" key="2">
    <source>
        <dbReference type="Proteomes" id="UP000306319"/>
    </source>
</evidence>
<name>A0AC61RHT5_9BACT</name>
<organism evidence="1 2">
    <name type="scientific">Lepagella muris</name>
    <dbReference type="NCBI Taxonomy" id="3032870"/>
    <lineage>
        <taxon>Bacteria</taxon>
        <taxon>Pseudomonadati</taxon>
        <taxon>Bacteroidota</taxon>
        <taxon>Bacteroidia</taxon>
        <taxon>Bacteroidales</taxon>
        <taxon>Muribaculaceae</taxon>
        <taxon>Lepagella</taxon>
    </lineage>
</organism>
<gene>
    <name evidence="1" type="ORF">E5331_06515</name>
</gene>
<reference evidence="1" key="1">
    <citation type="submission" date="2019-04" db="EMBL/GenBank/DDBJ databases">
        <title>Microbes associate with the intestines of laboratory mice.</title>
        <authorList>
            <person name="Navarre W."/>
            <person name="Wong E."/>
            <person name="Huang K."/>
            <person name="Tropini C."/>
            <person name="Ng K."/>
            <person name="Yu B."/>
        </authorList>
    </citation>
    <scope>NUCLEOTIDE SEQUENCE</scope>
    <source>
        <strain evidence="1">NM04_E33</strain>
    </source>
</reference>
<proteinExistence type="predicted"/>
<sequence length="507" mass="55423">MKKTTTRRISYLIPAAILLSGGISSCNKSTTPTDEVAVTISNVAVKNFNLKADTKVMANLDSVFFSINLESGVIFNADSLPKGTKISRLIPVITFANGLSKAEIVMSGGSEESKTVDYLKNPNDSIDFTRDVKLNVTAADGTNTYTYTIKVNVHKENPDSLIWDKLAVTNLPSRIANPVDQKTVERGDRVYTLIEESDGTYTWSSTESISESVWDKKEVSLPFAPAIKSLAATSDSFWMLDTDGLLYESADGLAWSSTGERWVTLIGSYLESVLGVKDAGGVMMHCHYPANPIIKDTEMAPDFPIYARSELRTIETKWTEIPTALFVGGLTSAGVRSSHTWGFDGSTWTTIDSKPTPGLEGATLFKYTVYRKTSSAFKQVAYDAWVVLGGILDNGDYNRNLYISFDNGVSWRPGSSMMSLPDVFPKISEANAVVIDSQLDADLSDAWTVTPSPDPGKMMKISYVTDGTEITWDCPYIYILGGEMPGGTFSNAIWRGVLARLVFTPII</sequence>
<accession>A0AC61RHT5</accession>
<evidence type="ECO:0000313" key="1">
    <source>
        <dbReference type="EMBL" id="TGY79320.1"/>
    </source>
</evidence>
<protein>
    <submittedName>
        <fullName evidence="1">Uncharacterized protein</fullName>
    </submittedName>
</protein>